<evidence type="ECO:0000259" key="1">
    <source>
        <dbReference type="Pfam" id="PF12867"/>
    </source>
</evidence>
<dbReference type="EMBL" id="CAJVAS010000003">
    <property type="protein sequence ID" value="CAG7608329.1"/>
    <property type="molecule type" value="Genomic_DNA"/>
</dbReference>
<evidence type="ECO:0000313" key="2">
    <source>
        <dbReference type="EMBL" id="CAG7608329.1"/>
    </source>
</evidence>
<organism evidence="2 3">
    <name type="scientific">Paenibacillus solanacearum</name>
    <dbReference type="NCBI Taxonomy" id="2048548"/>
    <lineage>
        <taxon>Bacteria</taxon>
        <taxon>Bacillati</taxon>
        <taxon>Bacillota</taxon>
        <taxon>Bacilli</taxon>
        <taxon>Bacillales</taxon>
        <taxon>Paenibacillaceae</taxon>
        <taxon>Paenibacillus</taxon>
    </lineage>
</organism>
<sequence>MTTTEQLVSAWDSCFDKESGWYPPLERGLQGVAAAQACWRTEGKAVNTIQELVHHITFYKASLLSALTGSEEAPSTDTSFQEKAGITTEGEWQETVATLKNIHTRIREKLVAMNDQELQHEVEGITIYQWVSDLVLHDIYHTGQIIFIRKLQGSWAA</sequence>
<protein>
    <recommendedName>
        <fullName evidence="1">DinB-like domain-containing protein</fullName>
    </recommendedName>
</protein>
<keyword evidence="3" id="KW-1185">Reference proteome</keyword>
<dbReference type="AlphaFoldDB" id="A0A916JW56"/>
<feature type="domain" description="DinB-like" evidence="1">
    <location>
        <begin position="29"/>
        <end position="145"/>
    </location>
</feature>
<dbReference type="Proteomes" id="UP000693672">
    <property type="component" value="Unassembled WGS sequence"/>
</dbReference>
<dbReference type="InterPro" id="IPR024775">
    <property type="entry name" value="DinB-like"/>
</dbReference>
<gene>
    <name evidence="2" type="ORF">PAESOLCIP111_01051</name>
</gene>
<comment type="caution">
    <text evidence="2">The sequence shown here is derived from an EMBL/GenBank/DDBJ whole genome shotgun (WGS) entry which is preliminary data.</text>
</comment>
<name>A0A916JW56_9BACL</name>
<evidence type="ECO:0000313" key="3">
    <source>
        <dbReference type="Proteomes" id="UP000693672"/>
    </source>
</evidence>
<accession>A0A916JW56</accession>
<dbReference type="Pfam" id="PF12867">
    <property type="entry name" value="DinB_2"/>
    <property type="match status" value="1"/>
</dbReference>
<proteinExistence type="predicted"/>
<dbReference type="RefSeq" id="WP_218090874.1">
    <property type="nucleotide sequence ID" value="NZ_CAJVAS010000003.1"/>
</dbReference>
<reference evidence="2" key="1">
    <citation type="submission" date="2021-06" db="EMBL/GenBank/DDBJ databases">
        <authorList>
            <person name="Criscuolo A."/>
        </authorList>
    </citation>
    <scope>NUCLEOTIDE SEQUENCE</scope>
    <source>
        <strain evidence="2">CIP111600</strain>
    </source>
</reference>